<dbReference type="EMBL" id="FNEK01000046">
    <property type="protein sequence ID" value="SDK59446.1"/>
    <property type="molecule type" value="Genomic_DNA"/>
</dbReference>
<evidence type="ECO:0000313" key="2">
    <source>
        <dbReference type="Proteomes" id="UP000199382"/>
    </source>
</evidence>
<keyword evidence="2" id="KW-1185">Reference proteome</keyword>
<proteinExistence type="predicted"/>
<gene>
    <name evidence="1" type="ORF">SAMN04488026_10462</name>
</gene>
<accession>A0A1G9D6A7</accession>
<dbReference type="Proteomes" id="UP000199382">
    <property type="component" value="Unassembled WGS sequence"/>
</dbReference>
<dbReference type="Gene3D" id="3.20.20.80">
    <property type="entry name" value="Glycosidases"/>
    <property type="match status" value="1"/>
</dbReference>
<protein>
    <submittedName>
        <fullName evidence="1">Uncharacterized protein</fullName>
    </submittedName>
</protein>
<organism evidence="1 2">
    <name type="scientific">Aliiruegeria lutimaris</name>
    <dbReference type="NCBI Taxonomy" id="571298"/>
    <lineage>
        <taxon>Bacteria</taxon>
        <taxon>Pseudomonadati</taxon>
        <taxon>Pseudomonadota</taxon>
        <taxon>Alphaproteobacteria</taxon>
        <taxon>Rhodobacterales</taxon>
        <taxon>Roseobacteraceae</taxon>
        <taxon>Aliiruegeria</taxon>
    </lineage>
</organism>
<name>A0A1G9D6A7_9RHOB</name>
<evidence type="ECO:0000313" key="1">
    <source>
        <dbReference type="EMBL" id="SDK59446.1"/>
    </source>
</evidence>
<dbReference type="RefSeq" id="WP_093160265.1">
    <property type="nucleotide sequence ID" value="NZ_FNEK01000046.1"/>
</dbReference>
<sequence length="403" mass="44591">MQTSVFIFGTDLRHEGTGHVLDALQLRAGATDVILSATYHDARDVFPHNPRYRVYRHEGDIAWFKPRPDIYPEGFVPKLADAADGNDVLEDLCVAAGERDISVSAWTIFLHNSRLATALPDCAIHNVYGDPHLSDLCPANPDVRNYCRALAREIARYPVRRLLAEALHYRTLEHGEHHERYLIALPGWARGLMSLCFCSHCQEAGEQAGIDMKALAQAIHRALDPIWQGRLTPKRPDLGEDLRRFCRQRCSVVSSLVAEVRSELVPAGVELSFMDHAGAMHHALPGVSASDDVVGIARNLLGIDPADVAATSDEYVVLGYTGTAEELSVQLRQYREALGTETRMAVALRPLAIDCKTPIDLRAKTQAARTAGANNLAFYHYAMMPLDRLDWIAAALKEGEKQT</sequence>
<dbReference type="OrthoDB" id="8576080at2"/>
<dbReference type="AlphaFoldDB" id="A0A1G9D6A7"/>
<reference evidence="1 2" key="1">
    <citation type="submission" date="2016-10" db="EMBL/GenBank/DDBJ databases">
        <authorList>
            <person name="de Groot N.N."/>
        </authorList>
    </citation>
    <scope>NUCLEOTIDE SEQUENCE [LARGE SCALE GENOMIC DNA]</scope>
    <source>
        <strain evidence="1 2">DSM 25294</strain>
    </source>
</reference>
<dbReference type="STRING" id="571298.SAMN04488026_10462"/>